<protein>
    <submittedName>
        <fullName evidence="3">Uncharacterized protein LOC111359876</fullName>
    </submittedName>
</protein>
<accession>A0A9J7EMQ0</accession>
<feature type="signal peptide" evidence="1">
    <location>
        <begin position="1"/>
        <end position="30"/>
    </location>
</feature>
<dbReference type="Proteomes" id="UP000301870">
    <property type="component" value="Chromosome 29"/>
</dbReference>
<evidence type="ECO:0000313" key="3">
    <source>
        <dbReference type="RefSeq" id="XP_022831337.1"/>
    </source>
</evidence>
<name>A0A9J7EMQ0_SPOLT</name>
<reference evidence="3" key="1">
    <citation type="submission" date="2025-08" db="UniProtKB">
        <authorList>
            <consortium name="RefSeq"/>
        </authorList>
    </citation>
    <scope>IDENTIFICATION</scope>
    <source>
        <strain evidence="3">Ishihara</strain>
        <tissue evidence="3">Whole body</tissue>
    </source>
</reference>
<keyword evidence="1" id="KW-0732">Signal</keyword>
<dbReference type="AlphaFoldDB" id="A0A9J7EMQ0"/>
<dbReference type="OrthoDB" id="7188721at2759"/>
<dbReference type="RefSeq" id="XP_022831337.1">
    <property type="nucleotide sequence ID" value="XM_022975569.1"/>
</dbReference>
<dbReference type="GeneID" id="111359876"/>
<proteinExistence type="predicted"/>
<feature type="chain" id="PRO_5039949204" evidence="1">
    <location>
        <begin position="31"/>
        <end position="102"/>
    </location>
</feature>
<evidence type="ECO:0000313" key="2">
    <source>
        <dbReference type="Proteomes" id="UP000301870"/>
    </source>
</evidence>
<evidence type="ECO:0000256" key="1">
    <source>
        <dbReference type="SAM" id="SignalP"/>
    </source>
</evidence>
<dbReference type="KEGG" id="sliu:111359876"/>
<keyword evidence="2" id="KW-1185">Reference proteome</keyword>
<gene>
    <name evidence="3" type="primary">LOC111359876</name>
</gene>
<sequence>MKKMRNKVLRVAQSAITLVLIGMQMSHVEAQHQNDTIVFFDDMDLVKISQKTVDQMTLLESLVRLMNKGDRPVRRYFDSYSTPFAGFEEITFNNKPVLRLQE</sequence>
<organism evidence="2 3">
    <name type="scientific">Spodoptera litura</name>
    <name type="common">Asian cotton leafworm</name>
    <dbReference type="NCBI Taxonomy" id="69820"/>
    <lineage>
        <taxon>Eukaryota</taxon>
        <taxon>Metazoa</taxon>
        <taxon>Ecdysozoa</taxon>
        <taxon>Arthropoda</taxon>
        <taxon>Hexapoda</taxon>
        <taxon>Insecta</taxon>
        <taxon>Pterygota</taxon>
        <taxon>Neoptera</taxon>
        <taxon>Endopterygota</taxon>
        <taxon>Lepidoptera</taxon>
        <taxon>Glossata</taxon>
        <taxon>Ditrysia</taxon>
        <taxon>Noctuoidea</taxon>
        <taxon>Noctuidae</taxon>
        <taxon>Amphipyrinae</taxon>
        <taxon>Spodoptera</taxon>
    </lineage>
</organism>